<dbReference type="EMBL" id="JACATZ010000001">
    <property type="protein sequence ID" value="NWJ45231.1"/>
    <property type="molecule type" value="Genomic_DNA"/>
</dbReference>
<dbReference type="EMBL" id="CP128399">
    <property type="protein sequence ID" value="WJW67108.1"/>
    <property type="molecule type" value="Genomic_DNA"/>
</dbReference>
<keyword evidence="5" id="KW-1185">Reference proteome</keyword>
<sequence>MQFTFAAPPPHKPKPVTPSANASIDGVNTMLTPNPVIAGQPLSYTVKVSVQGPLDANNLEVVLVMAGDQQFSGFDPSGSGWTLSRKDNQIHLAIGSVKVGYKAQATISTIAPTNIDRPILQQSIFLNWVDEHYYNKEFQIAATLSNPSATANPLPIAPVISTPTNGLPISGPFAAQSAPQTNNYSSGDVWYFPITQHYSGFGFLAYWRTHGSVLNLGYPISEEFQEKGMTVQYFERGVLEYHPENPTEYSVLLRALGREAGEAEPAIDGTNTPDDQAQYYPETGHWISGAFVKAWTNGGGVMQFGYPIAEAYQDGSKLIQWFERARFEVDTSKPNQLVMLGLVGRESSVSKGYLTY</sequence>
<dbReference type="RefSeq" id="WP_341469003.1">
    <property type="nucleotide sequence ID" value="NZ_CP128399.1"/>
</dbReference>
<evidence type="ECO:0000256" key="1">
    <source>
        <dbReference type="SAM" id="MobiDB-lite"/>
    </source>
</evidence>
<evidence type="ECO:0000313" key="5">
    <source>
        <dbReference type="Proteomes" id="UP001431572"/>
    </source>
</evidence>
<accession>A0A8T7M124</accession>
<evidence type="ECO:0000313" key="3">
    <source>
        <dbReference type="EMBL" id="WJW67108.1"/>
    </source>
</evidence>
<dbReference type="Proteomes" id="UP000521676">
    <property type="component" value="Unassembled WGS sequence"/>
</dbReference>
<dbReference type="AlphaFoldDB" id="A0A8T7M124"/>
<evidence type="ECO:0000313" key="4">
    <source>
        <dbReference type="Proteomes" id="UP000521676"/>
    </source>
</evidence>
<protein>
    <submittedName>
        <fullName evidence="2">Uncharacterized protein</fullName>
    </submittedName>
</protein>
<organism evidence="2 4">
    <name type="scientific">Candidatus Chlorohelix allophototropha</name>
    <dbReference type="NCBI Taxonomy" id="3003348"/>
    <lineage>
        <taxon>Bacteria</taxon>
        <taxon>Bacillati</taxon>
        <taxon>Chloroflexota</taxon>
        <taxon>Chloroflexia</taxon>
        <taxon>Candidatus Chloroheliales</taxon>
        <taxon>Candidatus Chloroheliaceae</taxon>
        <taxon>Candidatus Chlorohelix</taxon>
    </lineage>
</organism>
<dbReference type="Proteomes" id="UP001431572">
    <property type="component" value="Chromosome 1"/>
</dbReference>
<name>A0A8T7M124_9CHLR</name>
<gene>
    <name evidence="2" type="ORF">HXX08_05055</name>
    <name evidence="3" type="ORF">OZ401_000359</name>
</gene>
<evidence type="ECO:0000313" key="2">
    <source>
        <dbReference type="EMBL" id="NWJ45231.1"/>
    </source>
</evidence>
<feature type="region of interest" description="Disordered" evidence="1">
    <location>
        <begin position="1"/>
        <end position="20"/>
    </location>
</feature>
<proteinExistence type="predicted"/>
<reference evidence="3" key="2">
    <citation type="journal article" date="2024" name="Nature">
        <title>Anoxygenic phototroph of the Chloroflexota uses a type I reaction centre.</title>
        <authorList>
            <person name="Tsuji J.M."/>
            <person name="Shaw N.A."/>
            <person name="Nagashima S."/>
            <person name="Venkiteswaran J.J."/>
            <person name="Schiff S.L."/>
            <person name="Watanabe T."/>
            <person name="Fukui M."/>
            <person name="Hanada S."/>
            <person name="Tank M."/>
            <person name="Neufeld J.D."/>
        </authorList>
    </citation>
    <scope>NUCLEOTIDE SEQUENCE</scope>
    <source>
        <strain evidence="3">L227-S17</strain>
    </source>
</reference>
<reference evidence="2 4" key="1">
    <citation type="submission" date="2020-06" db="EMBL/GenBank/DDBJ databases">
        <title>Anoxygenic phototrophic Chloroflexota member uses a Type I reaction center.</title>
        <authorList>
            <person name="Tsuji J.M."/>
            <person name="Shaw N.A."/>
            <person name="Nagashima S."/>
            <person name="Venkiteswaran J."/>
            <person name="Schiff S.L."/>
            <person name="Hanada S."/>
            <person name="Tank M."/>
            <person name="Neufeld J.D."/>
        </authorList>
    </citation>
    <scope>NUCLEOTIDE SEQUENCE [LARGE SCALE GENOMIC DNA]</scope>
    <source>
        <strain evidence="2">L227-S17</strain>
    </source>
</reference>